<proteinExistence type="inferred from homology"/>
<evidence type="ECO:0000313" key="6">
    <source>
        <dbReference type="Proteomes" id="UP000239480"/>
    </source>
</evidence>
<feature type="domain" description="D-galactarate/Altronate dehydratase C-terminal" evidence="4">
    <location>
        <begin position="146"/>
        <end position="388"/>
    </location>
</feature>
<gene>
    <name evidence="5" type="ORF">CLV78_10619</name>
</gene>
<dbReference type="InterPro" id="IPR052172">
    <property type="entry name" value="UxaA_altronate/galactarate_dh"/>
</dbReference>
<dbReference type="GO" id="GO:0016787">
    <property type="term" value="F:hydrolase activity"/>
    <property type="evidence" value="ECO:0007669"/>
    <property type="project" value="UniProtKB-KW"/>
</dbReference>
<dbReference type="Pfam" id="PF04295">
    <property type="entry name" value="GD_AH_second"/>
    <property type="match status" value="1"/>
</dbReference>
<evidence type="ECO:0000313" key="5">
    <source>
        <dbReference type="EMBL" id="PRY22479.1"/>
    </source>
</evidence>
<dbReference type="PANTHER" id="PTHR30536">
    <property type="entry name" value="ALTRONATE/GALACTARATE DEHYDRATASE"/>
    <property type="match status" value="1"/>
</dbReference>
<comment type="caution">
    <text evidence="5">The sequence shown here is derived from an EMBL/GenBank/DDBJ whole genome shotgun (WGS) entry which is preliminary data.</text>
</comment>
<dbReference type="RefSeq" id="WP_106205565.1">
    <property type="nucleotide sequence ID" value="NZ_PVTD01000006.1"/>
</dbReference>
<keyword evidence="2" id="KW-0456">Lyase</keyword>
<name>A0A2T0RMR7_9RHOB</name>
<organism evidence="5 6">
    <name type="scientific">Aliiruegeria haliotis</name>
    <dbReference type="NCBI Taxonomy" id="1280846"/>
    <lineage>
        <taxon>Bacteria</taxon>
        <taxon>Pseudomonadati</taxon>
        <taxon>Pseudomonadota</taxon>
        <taxon>Alphaproteobacteria</taxon>
        <taxon>Rhodobacterales</taxon>
        <taxon>Roseobacteraceae</taxon>
        <taxon>Aliiruegeria</taxon>
    </lineage>
</organism>
<sequence length="402" mass="41973">MTGQAMQGWLRADGHKGICNTVVVAYLVECAHHVACEITCPFEGQDVHVIGFPGCFPNDYAQGMMEALCTHQTVGAVLLVSLGCENFQKRRLLEAIETSGRPAHLISIQDAGGTRASVTAGRNWVTDPIRQIANVPKAEMTPADPVIGTICGGSEATSGIAGNPAAGRAFDRLVAEGATCIFEETGELIGFEHVKAEGAVSPELGDALVETVQKAVRYYDTMGDGSFSQGNAEGGLSTIEEKSLGAYAKSGASPISGIVKPGERPPTAGLYLMDVVPDGTPRFGFPNINDTAEIVELIAWGAHAVIFATGRGSAVGSAISPVLKVCANPETFARMGEDMDVNAGRVVRDAAGLDEVDAEIRDKLVALAHGSRTASEDLGHHEFALTSKVFEPLGPACLQVAG</sequence>
<evidence type="ECO:0000256" key="1">
    <source>
        <dbReference type="ARBA" id="ARBA00010986"/>
    </source>
</evidence>
<dbReference type="InterPro" id="IPR007392">
    <property type="entry name" value="GD_AH_second"/>
</dbReference>
<dbReference type="Pfam" id="PF20629">
    <property type="entry name" value="GD_AH_C"/>
    <property type="match status" value="1"/>
</dbReference>
<comment type="similarity">
    <text evidence="1">Belongs to the UxaA family.</text>
</comment>
<dbReference type="GO" id="GO:0019698">
    <property type="term" value="P:D-galacturonate catabolic process"/>
    <property type="evidence" value="ECO:0007669"/>
    <property type="project" value="TreeGrafter"/>
</dbReference>
<dbReference type="PANTHER" id="PTHR30536:SF5">
    <property type="entry name" value="ALTRONATE DEHYDRATASE"/>
    <property type="match status" value="1"/>
</dbReference>
<evidence type="ECO:0000259" key="3">
    <source>
        <dbReference type="Pfam" id="PF04295"/>
    </source>
</evidence>
<dbReference type="OrthoDB" id="9804574at2"/>
<evidence type="ECO:0000259" key="4">
    <source>
        <dbReference type="Pfam" id="PF20629"/>
    </source>
</evidence>
<dbReference type="EMBL" id="PVTD01000006">
    <property type="protein sequence ID" value="PRY22479.1"/>
    <property type="molecule type" value="Genomic_DNA"/>
</dbReference>
<feature type="domain" description="D-galactarate/Altronate dehydratase second" evidence="3">
    <location>
        <begin position="8"/>
        <end position="127"/>
    </location>
</feature>
<evidence type="ECO:0000256" key="2">
    <source>
        <dbReference type="ARBA" id="ARBA00023239"/>
    </source>
</evidence>
<accession>A0A2T0RMR7</accession>
<dbReference type="GO" id="GO:0016829">
    <property type="term" value="F:lyase activity"/>
    <property type="evidence" value="ECO:0007669"/>
    <property type="project" value="UniProtKB-KW"/>
</dbReference>
<keyword evidence="5" id="KW-0378">Hydrolase</keyword>
<dbReference type="InterPro" id="IPR048332">
    <property type="entry name" value="GD_AH_C"/>
</dbReference>
<reference evidence="5 6" key="1">
    <citation type="submission" date="2018-03" db="EMBL/GenBank/DDBJ databases">
        <title>Genomic Encyclopedia of Archaeal and Bacterial Type Strains, Phase II (KMG-II): from individual species to whole genera.</title>
        <authorList>
            <person name="Goeker M."/>
        </authorList>
    </citation>
    <scope>NUCLEOTIDE SEQUENCE [LARGE SCALE GENOMIC DNA]</scope>
    <source>
        <strain evidence="5 6">DSM 29328</strain>
    </source>
</reference>
<dbReference type="Proteomes" id="UP000239480">
    <property type="component" value="Unassembled WGS sequence"/>
</dbReference>
<dbReference type="AlphaFoldDB" id="A0A2T0RMR7"/>
<protein>
    <submittedName>
        <fullName evidence="5">Altronate hydrolase</fullName>
    </submittedName>
</protein>
<keyword evidence="6" id="KW-1185">Reference proteome</keyword>